<evidence type="ECO:0000313" key="3">
    <source>
        <dbReference type="Proteomes" id="UP000757540"/>
    </source>
</evidence>
<evidence type="ECO:0000256" key="1">
    <source>
        <dbReference type="SAM" id="Phobius"/>
    </source>
</evidence>
<proteinExistence type="predicted"/>
<keyword evidence="3" id="KW-1185">Reference proteome</keyword>
<organism evidence="2 3">
    <name type="scientific">Isoptericola halotolerans</name>
    <dbReference type="NCBI Taxonomy" id="300560"/>
    <lineage>
        <taxon>Bacteria</taxon>
        <taxon>Bacillati</taxon>
        <taxon>Actinomycetota</taxon>
        <taxon>Actinomycetes</taxon>
        <taxon>Micrococcales</taxon>
        <taxon>Promicromonosporaceae</taxon>
        <taxon>Isoptericola</taxon>
    </lineage>
</organism>
<keyword evidence="1" id="KW-0812">Transmembrane</keyword>
<accession>A0ABX2A6M1</accession>
<comment type="caution">
    <text evidence="2">The sequence shown here is derived from an EMBL/GenBank/DDBJ whole genome shotgun (WGS) entry which is preliminary data.</text>
</comment>
<sequence length="57" mass="5858">MFWWGAGLIVLGVVVAGRAVWTARRAASPGPHGMVIAVGLGLTFWGAVLVVLGAVRS</sequence>
<keyword evidence="1" id="KW-1133">Transmembrane helix</keyword>
<protein>
    <submittedName>
        <fullName evidence="2">Uncharacterized protein</fullName>
    </submittedName>
</protein>
<evidence type="ECO:0000313" key="2">
    <source>
        <dbReference type="EMBL" id="NOV98468.1"/>
    </source>
</evidence>
<keyword evidence="1" id="KW-0472">Membrane</keyword>
<dbReference type="RefSeq" id="WP_171784700.1">
    <property type="nucleotide sequence ID" value="NZ_BAAAML010000003.1"/>
</dbReference>
<gene>
    <name evidence="2" type="ORF">HDG69_003063</name>
</gene>
<reference evidence="2 3" key="1">
    <citation type="submission" date="2020-05" db="EMBL/GenBank/DDBJ databases">
        <title>Genomic Encyclopedia of Type Strains, Phase III (KMG-III): the genomes of soil and plant-associated and newly described type strains.</title>
        <authorList>
            <person name="Whitman W."/>
        </authorList>
    </citation>
    <scope>NUCLEOTIDE SEQUENCE [LARGE SCALE GENOMIC DNA]</scope>
    <source>
        <strain evidence="2 3">KCTC 19046</strain>
    </source>
</reference>
<name>A0ABX2A6M1_9MICO</name>
<feature type="transmembrane region" description="Helical" evidence="1">
    <location>
        <begin position="35"/>
        <end position="55"/>
    </location>
</feature>
<dbReference type="EMBL" id="JABEZU010000004">
    <property type="protein sequence ID" value="NOV98468.1"/>
    <property type="molecule type" value="Genomic_DNA"/>
</dbReference>
<dbReference type="Proteomes" id="UP000757540">
    <property type="component" value="Unassembled WGS sequence"/>
</dbReference>